<comment type="caution">
    <text evidence="1">The sequence shown here is derived from an EMBL/GenBank/DDBJ whole genome shotgun (WGS) entry which is preliminary data.</text>
</comment>
<protein>
    <submittedName>
        <fullName evidence="1">Uncharacterized protein</fullName>
    </submittedName>
</protein>
<keyword evidence="2" id="KW-1185">Reference proteome</keyword>
<reference evidence="1" key="1">
    <citation type="submission" date="2016-12" db="EMBL/GenBank/DDBJ databases">
        <authorList>
            <person name="Moulin L."/>
        </authorList>
    </citation>
    <scope>NUCLEOTIDE SEQUENCE [LARGE SCALE GENOMIC DNA]</scope>
    <source>
        <strain evidence="1">STM 7183</strain>
    </source>
</reference>
<name>A0A1N7SGW2_9BURK</name>
<accession>A0A1N7SGW2</accession>
<dbReference type="AlphaFoldDB" id="A0A1N7SGW2"/>
<organism evidence="1 2">
    <name type="scientific">Paraburkholderia piptadeniae</name>
    <dbReference type="NCBI Taxonomy" id="1701573"/>
    <lineage>
        <taxon>Bacteria</taxon>
        <taxon>Pseudomonadati</taxon>
        <taxon>Pseudomonadota</taxon>
        <taxon>Betaproteobacteria</taxon>
        <taxon>Burkholderiales</taxon>
        <taxon>Burkholderiaceae</taxon>
        <taxon>Paraburkholderia</taxon>
    </lineage>
</organism>
<evidence type="ECO:0000313" key="2">
    <source>
        <dbReference type="Proteomes" id="UP000195569"/>
    </source>
</evidence>
<dbReference type="EMBL" id="CYGY02000052">
    <property type="protein sequence ID" value="SIT46632.1"/>
    <property type="molecule type" value="Genomic_DNA"/>
</dbReference>
<dbReference type="Proteomes" id="UP000195569">
    <property type="component" value="Unassembled WGS sequence"/>
</dbReference>
<proteinExistence type="predicted"/>
<gene>
    <name evidence="1" type="ORF">BN2476_520042</name>
</gene>
<evidence type="ECO:0000313" key="1">
    <source>
        <dbReference type="EMBL" id="SIT46632.1"/>
    </source>
</evidence>
<sequence length="337" mass="36363">MDRRHALVGFVLTFLAGFWVGHHGTAVQKPEIRKLRAMPAIPVWRNPQCVTANIKEDEHFEIAASTLEHVAPNSPDWLAIGAERSLSEDLYRGSPGKLGARVCTPAAIYGRVAAAFAGSALNKGRFDRHELRLASHLQPTPANVVDAVARVALFPRPVIDDDSGGQIDGDIRPYALTVLAGFGHESARYAAEAFEQISSENSLGTGAAQVAAAGGQPGALSRIESLMNELLATVPDDKPIPLATRDRLYELSWAIYFSGESAKDHVAPVIRLMGRHVQSGAPPFGIVSLHPKRMCEVLSKIYGDDKRVSVEFPYCADESPLESYPQGAFAFSSAQAQ</sequence>